<comment type="caution">
    <text evidence="1">The sequence shown here is derived from an EMBL/GenBank/DDBJ whole genome shotgun (WGS) entry which is preliminary data.</text>
</comment>
<accession>A0AAP2DEL5</accession>
<proteinExistence type="predicted"/>
<dbReference type="Gene3D" id="2.60.40.10">
    <property type="entry name" value="Immunoglobulins"/>
    <property type="match status" value="1"/>
</dbReference>
<dbReference type="SUPFAM" id="SSF49299">
    <property type="entry name" value="PKD domain"/>
    <property type="match status" value="1"/>
</dbReference>
<dbReference type="AlphaFoldDB" id="A0AAP2DEL5"/>
<keyword evidence="2" id="KW-1185">Reference proteome</keyword>
<dbReference type="RefSeq" id="WP_254094288.1">
    <property type="nucleotide sequence ID" value="NZ_JAHESC010000076.1"/>
</dbReference>
<reference evidence="1 2" key="1">
    <citation type="submission" date="2021-05" db="EMBL/GenBank/DDBJ databases">
        <title>A Polyphasic approach of four new species of the genus Ohtaekwangia: Ohtaekwangia histidinii sp. nov., Ohtaekwangia cretensis sp. nov., Ohtaekwangia indiensis sp. nov., Ohtaekwangia reichenbachii sp. nov. from diverse environment.</title>
        <authorList>
            <person name="Octaviana S."/>
        </authorList>
    </citation>
    <scope>NUCLEOTIDE SEQUENCE [LARGE SCALE GENOMIC DNA]</scope>
    <source>
        <strain evidence="1 2">PWU37</strain>
    </source>
</reference>
<dbReference type="EMBL" id="JAHESC010000076">
    <property type="protein sequence ID" value="MBT1690644.1"/>
    <property type="molecule type" value="Genomic_DNA"/>
</dbReference>
<dbReference type="InterPro" id="IPR013783">
    <property type="entry name" value="Ig-like_fold"/>
</dbReference>
<dbReference type="InterPro" id="IPR026444">
    <property type="entry name" value="Secre_tail"/>
</dbReference>
<feature type="non-terminal residue" evidence="1">
    <location>
        <position position="1"/>
    </location>
</feature>
<organism evidence="1 2">
    <name type="scientific">Dawidia soli</name>
    <dbReference type="NCBI Taxonomy" id="2782352"/>
    <lineage>
        <taxon>Bacteria</taxon>
        <taxon>Pseudomonadati</taxon>
        <taxon>Bacteroidota</taxon>
        <taxon>Cytophagia</taxon>
        <taxon>Cytophagales</taxon>
        <taxon>Chryseotaleaceae</taxon>
        <taxon>Dawidia</taxon>
    </lineage>
</organism>
<sequence length="242" mass="26041">VLYTTQATVRAEEDRATYRWTSSTGFTSTEREVTLREPATYTLAVVSARGCEASDSFEVRTSNDLLQADFLLASEANAGDTVVVVDISWPVPEGITWTLPAGASLINSGDAHGEIVFAAPGEYDIVLNTYLGECIADLTRRITVLDGAGGNEAGRTPESVIAGFEVYPNPNHGRFTVAVALREAAAVAHVRMLAVTGSRRFFEAEVRGNGEYYYQGSVLPAGIYLVVLDAGKETKVKRVVIE</sequence>
<evidence type="ECO:0000313" key="1">
    <source>
        <dbReference type="EMBL" id="MBT1690644.1"/>
    </source>
</evidence>
<name>A0AAP2DEL5_9BACT</name>
<evidence type="ECO:0000313" key="2">
    <source>
        <dbReference type="Proteomes" id="UP001319180"/>
    </source>
</evidence>
<protein>
    <submittedName>
        <fullName evidence="1">T9SS type A sorting domain-containing protein</fullName>
    </submittedName>
</protein>
<dbReference type="Proteomes" id="UP001319180">
    <property type="component" value="Unassembled WGS sequence"/>
</dbReference>
<gene>
    <name evidence="1" type="ORF">KK078_29030</name>
</gene>
<dbReference type="InterPro" id="IPR035986">
    <property type="entry name" value="PKD_dom_sf"/>
</dbReference>
<dbReference type="NCBIfam" id="TIGR04183">
    <property type="entry name" value="Por_Secre_tail"/>
    <property type="match status" value="1"/>
</dbReference>